<dbReference type="PANTHER" id="PTHR18964:SF173">
    <property type="entry name" value="GLUCOKINASE"/>
    <property type="match status" value="1"/>
</dbReference>
<dbReference type="Pfam" id="PF00480">
    <property type="entry name" value="ROK"/>
    <property type="match status" value="1"/>
</dbReference>
<accession>A0ABX8SCX5</accession>
<dbReference type="InterPro" id="IPR043129">
    <property type="entry name" value="ATPase_NBD"/>
</dbReference>
<evidence type="ECO:0000256" key="1">
    <source>
        <dbReference type="ARBA" id="ARBA00006479"/>
    </source>
</evidence>
<dbReference type="PROSITE" id="PS01125">
    <property type="entry name" value="ROK"/>
    <property type="match status" value="1"/>
</dbReference>
<reference evidence="2" key="1">
    <citation type="submission" date="2021-07" db="EMBL/GenBank/DDBJ databases">
        <title>Candidatus Kaistella beijingensis sp. nov. isolated from a municipal wastewater treatment plant is involved in sludge foaming.</title>
        <authorList>
            <person name="Song Y."/>
            <person name="Liu S.-J."/>
        </authorList>
    </citation>
    <scope>NUCLEOTIDE SEQUENCE</scope>
    <source>
        <strain evidence="2">DSM 43998</strain>
    </source>
</reference>
<dbReference type="Gene3D" id="3.30.420.40">
    <property type="match status" value="2"/>
</dbReference>
<dbReference type="Proteomes" id="UP000887023">
    <property type="component" value="Chromosome"/>
</dbReference>
<comment type="similarity">
    <text evidence="1">Belongs to the ROK (NagC/XylR) family.</text>
</comment>
<keyword evidence="3" id="KW-1185">Reference proteome</keyword>
<protein>
    <submittedName>
        <fullName evidence="2">ROK family protein</fullName>
    </submittedName>
</protein>
<dbReference type="InterPro" id="IPR049874">
    <property type="entry name" value="ROK_cs"/>
</dbReference>
<dbReference type="InterPro" id="IPR000600">
    <property type="entry name" value="ROK"/>
</dbReference>
<dbReference type="RefSeq" id="WP_174522033.1">
    <property type="nucleotide sequence ID" value="NZ_CBCRUZ010000028.1"/>
</dbReference>
<organism evidence="2 3">
    <name type="scientific">Skermania pinensis</name>
    <dbReference type="NCBI Taxonomy" id="39122"/>
    <lineage>
        <taxon>Bacteria</taxon>
        <taxon>Bacillati</taxon>
        <taxon>Actinomycetota</taxon>
        <taxon>Actinomycetes</taxon>
        <taxon>Mycobacteriales</taxon>
        <taxon>Gordoniaceae</taxon>
        <taxon>Skermania</taxon>
    </lineage>
</organism>
<evidence type="ECO:0000313" key="2">
    <source>
        <dbReference type="EMBL" id="QXQ15729.1"/>
    </source>
</evidence>
<name>A0ABX8SCX5_9ACTN</name>
<dbReference type="PANTHER" id="PTHR18964">
    <property type="entry name" value="ROK (REPRESSOR, ORF, KINASE) FAMILY"/>
    <property type="match status" value="1"/>
</dbReference>
<proteinExistence type="inferred from homology"/>
<dbReference type="EMBL" id="CP079105">
    <property type="protein sequence ID" value="QXQ15729.1"/>
    <property type="molecule type" value="Genomic_DNA"/>
</dbReference>
<evidence type="ECO:0000313" key="3">
    <source>
        <dbReference type="Proteomes" id="UP000887023"/>
    </source>
</evidence>
<dbReference type="SUPFAM" id="SSF53067">
    <property type="entry name" value="Actin-like ATPase domain"/>
    <property type="match status" value="1"/>
</dbReference>
<gene>
    <name evidence="2" type="ORF">KV203_06810</name>
</gene>
<sequence>MAVPRKALTVGIDVGGTSLRAAVVDGTGQVRELLRVPTPKSADALDDSLDQAVRTLAARHSIAAVGLAVAGFVSDDRSTVRFAPHLPWLDAPVGVELSARLGLPVILEHDANAALVGEHRFGAAAGGRVVALIAIGTGIGAALLIDGTLYRGAHGIAPELGHLQVVPDGRACPCGKRGCWERYCSGTALARTAGQLLAAEPGGSRTLAHAAADPDSLTGRLVAAAARDGDPIAVAAMRDLAGWLGLGLAGVADMYDPDLVVIGGGVSASAPLFLDDARERYAAALTGAGHRPLARIRAAQLGDAAGMIGAAELARAAHTDG</sequence>